<evidence type="ECO:0000256" key="3">
    <source>
        <dbReference type="ARBA" id="ARBA00023034"/>
    </source>
</evidence>
<organism evidence="7 8">
    <name type="scientific">Polysphondylium violaceum</name>
    <dbReference type="NCBI Taxonomy" id="133409"/>
    <lineage>
        <taxon>Eukaryota</taxon>
        <taxon>Amoebozoa</taxon>
        <taxon>Evosea</taxon>
        <taxon>Eumycetozoa</taxon>
        <taxon>Dictyostelia</taxon>
        <taxon>Dictyosteliales</taxon>
        <taxon>Dictyosteliaceae</taxon>
        <taxon>Polysphondylium</taxon>
    </lineage>
</organism>
<dbReference type="PANTHER" id="PTHR13228:SF3">
    <property type="entry name" value="CONSERVED OLIGOMERIC GOLGI COMPLEX SUBUNIT 5"/>
    <property type="match status" value="1"/>
</dbReference>
<comment type="subcellular location">
    <subcellularLocation>
        <location evidence="1">Golgi apparatus membrane</location>
        <topology evidence="1">Peripheral membrane protein</topology>
    </subcellularLocation>
</comment>
<protein>
    <recommendedName>
        <fullName evidence="2">Conserved oligomeric Golgi complex subunit 5</fullName>
    </recommendedName>
</protein>
<dbReference type="EMBL" id="AJWJ01000069">
    <property type="protein sequence ID" value="KAF2076191.1"/>
    <property type="molecule type" value="Genomic_DNA"/>
</dbReference>
<dbReference type="Pfam" id="PF20649">
    <property type="entry name" value="COG5_C"/>
    <property type="match status" value="1"/>
</dbReference>
<evidence type="ECO:0000256" key="1">
    <source>
        <dbReference type="ARBA" id="ARBA00004395"/>
    </source>
</evidence>
<keyword evidence="8" id="KW-1185">Reference proteome</keyword>
<dbReference type="InterPro" id="IPR049176">
    <property type="entry name" value="COG5_N"/>
</dbReference>
<keyword evidence="4" id="KW-0472">Membrane</keyword>
<dbReference type="GO" id="GO:0000139">
    <property type="term" value="C:Golgi membrane"/>
    <property type="evidence" value="ECO:0007669"/>
    <property type="project" value="UniProtKB-SubCell"/>
</dbReference>
<feature type="domain" description="Conserved oligomeric Golgi complex subunit 5 helical" evidence="6">
    <location>
        <begin position="182"/>
        <end position="401"/>
    </location>
</feature>
<evidence type="ECO:0000313" key="7">
    <source>
        <dbReference type="EMBL" id="KAF2076191.1"/>
    </source>
</evidence>
<dbReference type="InterPro" id="IPR048485">
    <property type="entry name" value="COG5_helical"/>
</dbReference>
<dbReference type="PANTHER" id="PTHR13228">
    <property type="entry name" value="CONSERVED OLIGOMERIC GOLGI COMPLEX COMPONENT 5"/>
    <property type="match status" value="1"/>
</dbReference>
<feature type="domain" description="Conserved oligomeric Golgi complex subunit 5 N-terminal" evidence="5">
    <location>
        <begin position="29"/>
        <end position="152"/>
    </location>
</feature>
<keyword evidence="3" id="KW-0333">Golgi apparatus</keyword>
<evidence type="ECO:0000256" key="4">
    <source>
        <dbReference type="ARBA" id="ARBA00023136"/>
    </source>
</evidence>
<dbReference type="GO" id="GO:0017119">
    <property type="term" value="C:Golgi transport complex"/>
    <property type="evidence" value="ECO:0007669"/>
    <property type="project" value="InterPro"/>
</dbReference>
<accession>A0A8J4PYB7</accession>
<evidence type="ECO:0000259" key="5">
    <source>
        <dbReference type="Pfam" id="PF10392"/>
    </source>
</evidence>
<dbReference type="InterPro" id="IPR019465">
    <property type="entry name" value="Cog5"/>
</dbReference>
<dbReference type="GO" id="GO:0006891">
    <property type="term" value="P:intra-Golgi vesicle-mediated transport"/>
    <property type="evidence" value="ECO:0007669"/>
    <property type="project" value="InterPro"/>
</dbReference>
<evidence type="ECO:0000259" key="6">
    <source>
        <dbReference type="Pfam" id="PF20649"/>
    </source>
</evidence>
<dbReference type="AlphaFoldDB" id="A0A8J4PYB7"/>
<name>A0A8J4PYB7_9MYCE</name>
<gene>
    <name evidence="7" type="ORF">CYY_002491</name>
</gene>
<dbReference type="OrthoDB" id="18786at2759"/>
<reference evidence="7" key="1">
    <citation type="submission" date="2020-01" db="EMBL/GenBank/DDBJ databases">
        <title>Development of genomics and gene disruption for Polysphondylium violaceum indicates a role for the polyketide synthase stlB in stalk morphogenesis.</title>
        <authorList>
            <person name="Narita B."/>
            <person name="Kawabe Y."/>
            <person name="Kin K."/>
            <person name="Saito T."/>
            <person name="Gibbs R."/>
            <person name="Kuspa A."/>
            <person name="Muzny D."/>
            <person name="Queller D."/>
            <person name="Richards S."/>
            <person name="Strassman J."/>
            <person name="Sucgang R."/>
            <person name="Worley K."/>
            <person name="Schaap P."/>
        </authorList>
    </citation>
    <scope>NUCLEOTIDE SEQUENCE</scope>
    <source>
        <strain evidence="7">QSvi11</strain>
    </source>
</reference>
<proteinExistence type="predicted"/>
<sequence length="747" mass="84400">MNIDQDDTSSSLELKSVNAFDGNNSFIYNQFLGDDFNVTAYTSDALKVASLTSSLETLTTCTKELDQELHDTITTNYKDLFKQASHLKELDTLTDTLKLGVQNLEDSIQRMKDDISEPYNKVKTQIDQLKRVQDSCELLRKVIRYLSLVKKLKSHLSTGSRDLSKAAQCISEINLLKKVNDLSGIDIIDSQNIWIKTCTDQIITISTTLIHQGIENQNQNEVVNSLQVFYNMGILNDKVNSIVHLTTEKVVKNIKVLLNVNKLLVADFPKLTTPSSSSTNVSSSASTNNDNRFIWSKIETLMDTLYSTTIQILYLQRLLSKIKDPVTHKSLFEIYLMNQSNSNNSTSTSTTNNDNSISNVFWKTIVKSLENNFIVAAKSSNIVENIFVHEYPVLSKYYLEFLKRLQNHLDLHLIISLSKQITNGGNSSGGGNSSTNSNQNELDYKSTLFKTISVFEKGYLEYIASKLIGLTNSLFPQSSSSWTRITSNQQQQHTKQLIDLSKLIWSLIESLASDKMLTNKLVKVIERVLDIYASKVASLIQHGNGSQEILLDQNITSSQNVNIMLFNTSIQLYNSMQSLISSQSLDKESVAVLEKSLSTISAHCTAIIQPLFTFFLNSIEQIISTMHSEDWNKQSQQQPQHLTAGSKYIDAIKLYINHFNNQFLIKFTPCHLLSIQIRTLVTRVFTVFLRNCSMLKQPMSENAKLKLANDITLLEFSITPLLSEGIKEVGEAYSWLRSFKQSLFKDK</sequence>
<evidence type="ECO:0000313" key="8">
    <source>
        <dbReference type="Proteomes" id="UP000695562"/>
    </source>
</evidence>
<dbReference type="Pfam" id="PF10392">
    <property type="entry name" value="COG5_N"/>
    <property type="match status" value="1"/>
</dbReference>
<dbReference type="Proteomes" id="UP000695562">
    <property type="component" value="Unassembled WGS sequence"/>
</dbReference>
<evidence type="ECO:0000256" key="2">
    <source>
        <dbReference type="ARBA" id="ARBA00020974"/>
    </source>
</evidence>
<comment type="caution">
    <text evidence="7">The sequence shown here is derived from an EMBL/GenBank/DDBJ whole genome shotgun (WGS) entry which is preliminary data.</text>
</comment>